<dbReference type="AlphaFoldDB" id="A0AAD1WDQ2"/>
<reference evidence="1" key="1">
    <citation type="submission" date="2022-03" db="EMBL/GenBank/DDBJ databases">
        <authorList>
            <person name="Alioto T."/>
            <person name="Alioto T."/>
            <person name="Gomez Garrido J."/>
        </authorList>
    </citation>
    <scope>NUCLEOTIDE SEQUENCE</scope>
</reference>
<protein>
    <recommendedName>
        <fullName evidence="3">Reverse transcriptase</fullName>
    </recommendedName>
</protein>
<evidence type="ECO:0008006" key="3">
    <source>
        <dbReference type="Google" id="ProtNLM"/>
    </source>
</evidence>
<dbReference type="EMBL" id="OW240917">
    <property type="protein sequence ID" value="CAH2300864.1"/>
    <property type="molecule type" value="Genomic_DNA"/>
</dbReference>
<dbReference type="PANTHER" id="PTHR31635">
    <property type="entry name" value="REVERSE TRANSCRIPTASE DOMAIN-CONTAINING PROTEIN-RELATED"/>
    <property type="match status" value="1"/>
</dbReference>
<dbReference type="Proteomes" id="UP001295444">
    <property type="component" value="Chromosome 06"/>
</dbReference>
<sequence length="471" mass="54537">METLKTFGDISHYRLNQDKTQALPVGLTLTTKTILKDNYPFDWRKTSLTYLGVKIAPTIAEILKLNYLTLPQQCKRDLQKWSQTHISWLGKINAYKMMLLPKLLYIFRMLPIQAPQTLFNSLQNICSSFIWGNKKPRISRALLYKHPTKGGVGLPNLNQYYKATMLASGILLHSNQGIIQWVDMEKAQLDKNAMLDYLWTPKKHRPAKPNLYPTTTLTVHIWSKFLDTVGAKEKFHPNAPLTALRAISPDMRLQTWVHAGIKHTHQIMRSQEILPFTDIQTKWELPSNAIFTYLQLKGIIHTHVNKQQQSPEQGPLPSKAVIERCWKSPMKKNSISLCYKTWDNTLPNAAPHCKAMWETECTIQLTDDEWIHALNAISKWTKGHHPELFLLMRYTPSFKYAHKQLSAITILAARNLIACNWKSTLCPTKATLWDKIQQYYTYERMTAPDAKTTQRFHTTWAPWVALYDNKP</sequence>
<accession>A0AAD1WDQ2</accession>
<keyword evidence="2" id="KW-1185">Reference proteome</keyword>
<organism evidence="1 2">
    <name type="scientific">Pelobates cultripes</name>
    <name type="common">Western spadefoot toad</name>
    <dbReference type="NCBI Taxonomy" id="61616"/>
    <lineage>
        <taxon>Eukaryota</taxon>
        <taxon>Metazoa</taxon>
        <taxon>Chordata</taxon>
        <taxon>Craniata</taxon>
        <taxon>Vertebrata</taxon>
        <taxon>Euteleostomi</taxon>
        <taxon>Amphibia</taxon>
        <taxon>Batrachia</taxon>
        <taxon>Anura</taxon>
        <taxon>Pelobatoidea</taxon>
        <taxon>Pelobatidae</taxon>
        <taxon>Pelobates</taxon>
    </lineage>
</organism>
<gene>
    <name evidence="1" type="ORF">PECUL_23A029381</name>
</gene>
<name>A0AAD1WDQ2_PELCU</name>
<evidence type="ECO:0000313" key="2">
    <source>
        <dbReference type="Proteomes" id="UP001295444"/>
    </source>
</evidence>
<proteinExistence type="predicted"/>
<dbReference type="PANTHER" id="PTHR31635:SF196">
    <property type="entry name" value="REVERSE TRANSCRIPTASE DOMAIN-CONTAINING PROTEIN-RELATED"/>
    <property type="match status" value="1"/>
</dbReference>
<evidence type="ECO:0000313" key="1">
    <source>
        <dbReference type="EMBL" id="CAH2300864.1"/>
    </source>
</evidence>